<accession>M8B474</accession>
<dbReference type="PANTHER" id="PTHR19241">
    <property type="entry name" value="ATP-BINDING CASSETTE TRANSPORTER"/>
    <property type="match status" value="1"/>
</dbReference>
<reference evidence="11" key="1">
    <citation type="submission" date="2015-06" db="UniProtKB">
        <authorList>
            <consortium name="EnsemblPlants"/>
        </authorList>
    </citation>
    <scope>IDENTIFICATION</scope>
</reference>
<dbReference type="InterPro" id="IPR027417">
    <property type="entry name" value="P-loop_NTPase"/>
</dbReference>
<evidence type="ECO:0000256" key="9">
    <source>
        <dbReference type="ARBA" id="ARBA00023136"/>
    </source>
</evidence>
<dbReference type="GO" id="GO:0016020">
    <property type="term" value="C:membrane"/>
    <property type="evidence" value="ECO:0007669"/>
    <property type="project" value="UniProtKB-SubCell"/>
</dbReference>
<dbReference type="GO" id="GO:0005524">
    <property type="term" value="F:ATP binding"/>
    <property type="evidence" value="ECO:0007669"/>
    <property type="project" value="UniProtKB-KW"/>
</dbReference>
<evidence type="ECO:0000256" key="2">
    <source>
        <dbReference type="ARBA" id="ARBA00006012"/>
    </source>
</evidence>
<keyword evidence="7" id="KW-0067">ATP-binding</keyword>
<evidence type="ECO:0000256" key="1">
    <source>
        <dbReference type="ARBA" id="ARBA00004141"/>
    </source>
</evidence>
<protein>
    <submittedName>
        <fullName evidence="11">Pleiotropic drug resistance protein 2</fullName>
    </submittedName>
</protein>
<proteinExistence type="inferred from homology"/>
<evidence type="ECO:0000256" key="7">
    <source>
        <dbReference type="ARBA" id="ARBA00022840"/>
    </source>
</evidence>
<comment type="function">
    <text evidence="10">May be a general defense protein.</text>
</comment>
<evidence type="ECO:0000256" key="3">
    <source>
        <dbReference type="ARBA" id="ARBA00022448"/>
    </source>
</evidence>
<dbReference type="AlphaFoldDB" id="M8B474"/>
<keyword evidence="8" id="KW-1133">Transmembrane helix</keyword>
<name>M8B474_AEGTA</name>
<dbReference type="ExpressionAtlas" id="M8B474">
    <property type="expression patterns" value="baseline"/>
</dbReference>
<evidence type="ECO:0000256" key="6">
    <source>
        <dbReference type="ARBA" id="ARBA00022741"/>
    </source>
</evidence>
<sequence>MGRRTVERCTCSLGHSTIYGIGRLLVTITTCRVRRSLQLYALATSSLVALALARSALTIVVQKLATYSHMCNARKEPIKIINGASGAIRSSRMTLLLGAPGSGKTNFLEAPAGKLDSSLKLKGKVMYNGQEVKFSTPKYIHAYINQYNLHNAEMTVRETIDFSSEMLGTNNEFGEGLIGKHGRVNKVNQDLDSFMKTSTFGEGNNLTTNYIIKILGLSDCANTLVGDELRRCISGGQKKRATIEEMLVGLARCFFMDDISTGLDSSTTYEILKFVQQMTHLMDLTMVISLLQPPPETLELFDDIILLCEGQIVYHGPRENAINFFGIMGFKCPDSKNVVDFLQEHPNVTSRDMSLDQPNLLCDWIRTFLSQIYPAVSGTFCDTSNVNGPLSFLSSNRKNTNDGKHAKHHNSYSNVHIWRLCHI</sequence>
<comment type="subcellular location">
    <subcellularLocation>
        <location evidence="1">Membrane</location>
        <topology evidence="1">Multi-pass membrane protein</topology>
    </subcellularLocation>
</comment>
<evidence type="ECO:0000256" key="10">
    <source>
        <dbReference type="ARBA" id="ARBA00037747"/>
    </source>
</evidence>
<dbReference type="InterPro" id="IPR003439">
    <property type="entry name" value="ABC_transporter-like_ATP-bd"/>
</dbReference>
<evidence type="ECO:0000256" key="8">
    <source>
        <dbReference type="ARBA" id="ARBA00022989"/>
    </source>
</evidence>
<dbReference type="PROSITE" id="PS50893">
    <property type="entry name" value="ABC_TRANSPORTER_2"/>
    <property type="match status" value="1"/>
</dbReference>
<dbReference type="Pfam" id="PF00005">
    <property type="entry name" value="ABC_tran"/>
    <property type="match status" value="1"/>
</dbReference>
<dbReference type="Gene3D" id="3.40.50.300">
    <property type="entry name" value="P-loop containing nucleotide triphosphate hydrolases"/>
    <property type="match status" value="1"/>
</dbReference>
<keyword evidence="3" id="KW-0813">Transport</keyword>
<organism evidence="11">
    <name type="scientific">Aegilops tauschii</name>
    <name type="common">Tausch's goatgrass</name>
    <name type="synonym">Aegilops squarrosa</name>
    <dbReference type="NCBI Taxonomy" id="37682"/>
    <lineage>
        <taxon>Eukaryota</taxon>
        <taxon>Viridiplantae</taxon>
        <taxon>Streptophyta</taxon>
        <taxon>Embryophyta</taxon>
        <taxon>Tracheophyta</taxon>
        <taxon>Spermatophyta</taxon>
        <taxon>Magnoliopsida</taxon>
        <taxon>Liliopsida</taxon>
        <taxon>Poales</taxon>
        <taxon>Poaceae</taxon>
        <taxon>BOP clade</taxon>
        <taxon>Pooideae</taxon>
        <taxon>Triticodae</taxon>
        <taxon>Triticeae</taxon>
        <taxon>Triticinae</taxon>
        <taxon>Aegilops</taxon>
    </lineage>
</organism>
<evidence type="ECO:0000313" key="11">
    <source>
        <dbReference type="EnsemblPlants" id="EMT08746"/>
    </source>
</evidence>
<evidence type="ECO:0000256" key="4">
    <source>
        <dbReference type="ARBA" id="ARBA00022692"/>
    </source>
</evidence>
<comment type="similarity">
    <text evidence="2">Belongs to the ABC transporter superfamily. ABCG family. PDR (TC 3.A.1.205) subfamily.</text>
</comment>
<keyword evidence="4" id="KW-0812">Transmembrane</keyword>
<dbReference type="GO" id="GO:0016887">
    <property type="term" value="F:ATP hydrolysis activity"/>
    <property type="evidence" value="ECO:0007669"/>
    <property type="project" value="InterPro"/>
</dbReference>
<keyword evidence="9" id="KW-0472">Membrane</keyword>
<dbReference type="SUPFAM" id="SSF52540">
    <property type="entry name" value="P-loop containing nucleoside triphosphate hydrolases"/>
    <property type="match status" value="1"/>
</dbReference>
<evidence type="ECO:0000256" key="5">
    <source>
        <dbReference type="ARBA" id="ARBA00022737"/>
    </source>
</evidence>
<keyword evidence="5" id="KW-0677">Repeat</keyword>
<dbReference type="FunFam" id="3.40.50.300:FF:000532">
    <property type="entry name" value="ABC transporter G family member 34"/>
    <property type="match status" value="1"/>
</dbReference>
<dbReference type="EnsemblPlants" id="EMT08746">
    <property type="protein sequence ID" value="EMT08746"/>
    <property type="gene ID" value="F775_20839"/>
</dbReference>
<keyword evidence="6" id="KW-0547">Nucleotide-binding</keyword>